<comment type="caution">
    <text evidence="2">The sequence shown here is derived from an EMBL/GenBank/DDBJ whole genome shotgun (WGS) entry which is preliminary data.</text>
</comment>
<sequence>MTGLERRYRRLLALYPRDHRERNGEEMLGVLLAGSEGRTRPGPRASADVLWGAARLHARRVAALDGGVRLRDVLAVVGLLGPLVLLTGATTGLHEIAWWIKADALGDMPWSTQFPDAPVWVLWAVVAVLTLFTGLRRVAAAGAWAATAGFLLLEVGLPGQVWGTGVNTGWELLGALTAAALTWSPGPDRARELLPRRAVPALIATVVAAGVLGVLVGGLVGFAVLVAGAVAACGRGSRTGRRAALLLLLPVVTTLTAFALAHWVLPPPTTPVDEVLLRCPPLLVALLALGVPAHLARRRPDGPVT</sequence>
<dbReference type="EMBL" id="JBHSJB010000013">
    <property type="protein sequence ID" value="MFC5055450.1"/>
    <property type="molecule type" value="Genomic_DNA"/>
</dbReference>
<feature type="transmembrane region" description="Helical" evidence="1">
    <location>
        <begin position="142"/>
        <end position="163"/>
    </location>
</feature>
<feature type="transmembrane region" description="Helical" evidence="1">
    <location>
        <begin position="73"/>
        <end position="97"/>
    </location>
</feature>
<proteinExistence type="predicted"/>
<reference evidence="3" key="1">
    <citation type="journal article" date="2019" name="Int. J. Syst. Evol. Microbiol.">
        <title>The Global Catalogue of Microorganisms (GCM) 10K type strain sequencing project: providing services to taxonomists for standard genome sequencing and annotation.</title>
        <authorList>
            <consortium name="The Broad Institute Genomics Platform"/>
            <consortium name="The Broad Institute Genome Sequencing Center for Infectious Disease"/>
            <person name="Wu L."/>
            <person name="Ma J."/>
        </authorList>
    </citation>
    <scope>NUCLEOTIDE SEQUENCE [LARGE SCALE GENOMIC DNA]</scope>
    <source>
        <strain evidence="3">KCTC 12848</strain>
    </source>
</reference>
<evidence type="ECO:0008006" key="4">
    <source>
        <dbReference type="Google" id="ProtNLM"/>
    </source>
</evidence>
<gene>
    <name evidence="2" type="ORF">ACFPFM_17000</name>
</gene>
<evidence type="ECO:0000313" key="2">
    <source>
        <dbReference type="EMBL" id="MFC5055450.1"/>
    </source>
</evidence>
<keyword evidence="1" id="KW-0472">Membrane</keyword>
<organism evidence="2 3">
    <name type="scientific">Saccharothrix xinjiangensis</name>
    <dbReference type="NCBI Taxonomy" id="204798"/>
    <lineage>
        <taxon>Bacteria</taxon>
        <taxon>Bacillati</taxon>
        <taxon>Actinomycetota</taxon>
        <taxon>Actinomycetes</taxon>
        <taxon>Pseudonocardiales</taxon>
        <taxon>Pseudonocardiaceae</taxon>
        <taxon>Saccharothrix</taxon>
    </lineage>
</organism>
<keyword evidence="1" id="KW-1133">Transmembrane helix</keyword>
<keyword evidence="3" id="KW-1185">Reference proteome</keyword>
<dbReference type="Proteomes" id="UP001595833">
    <property type="component" value="Unassembled WGS sequence"/>
</dbReference>
<protein>
    <recommendedName>
        <fullName evidence="4">Integral membrane protein</fullName>
    </recommendedName>
</protein>
<accession>A0ABV9Y1R0</accession>
<feature type="transmembrane region" description="Helical" evidence="1">
    <location>
        <begin position="201"/>
        <end position="231"/>
    </location>
</feature>
<keyword evidence="1" id="KW-0812">Transmembrane</keyword>
<feature type="transmembrane region" description="Helical" evidence="1">
    <location>
        <begin position="243"/>
        <end position="263"/>
    </location>
</feature>
<evidence type="ECO:0000256" key="1">
    <source>
        <dbReference type="SAM" id="Phobius"/>
    </source>
</evidence>
<name>A0ABV9Y1R0_9PSEU</name>
<evidence type="ECO:0000313" key="3">
    <source>
        <dbReference type="Proteomes" id="UP001595833"/>
    </source>
</evidence>
<dbReference type="RefSeq" id="WP_344038726.1">
    <property type="nucleotide sequence ID" value="NZ_BAAAKE010000012.1"/>
</dbReference>
<feature type="transmembrane region" description="Helical" evidence="1">
    <location>
        <begin position="117"/>
        <end position="135"/>
    </location>
</feature>
<feature type="transmembrane region" description="Helical" evidence="1">
    <location>
        <begin position="275"/>
        <end position="296"/>
    </location>
</feature>